<feature type="domain" description="RING-type" evidence="5">
    <location>
        <begin position="14"/>
        <end position="56"/>
    </location>
</feature>
<evidence type="ECO:0000259" key="5">
    <source>
        <dbReference type="PROSITE" id="PS50089"/>
    </source>
</evidence>
<dbReference type="Proteomes" id="UP000507470">
    <property type="component" value="Unassembled WGS sequence"/>
</dbReference>
<dbReference type="SUPFAM" id="SSF57850">
    <property type="entry name" value="RING/U-box"/>
    <property type="match status" value="1"/>
</dbReference>
<dbReference type="PANTHER" id="PTHR25462">
    <property type="entry name" value="BONUS, ISOFORM C-RELATED"/>
    <property type="match status" value="1"/>
</dbReference>
<dbReference type="InterPro" id="IPR018957">
    <property type="entry name" value="Znf_C3HC4_RING-type"/>
</dbReference>
<dbReference type="InterPro" id="IPR000315">
    <property type="entry name" value="Znf_B-box"/>
</dbReference>
<dbReference type="CDD" id="cd19757">
    <property type="entry name" value="Bbox1"/>
    <property type="match status" value="1"/>
</dbReference>
<evidence type="ECO:0000259" key="6">
    <source>
        <dbReference type="PROSITE" id="PS50119"/>
    </source>
</evidence>
<evidence type="ECO:0000256" key="2">
    <source>
        <dbReference type="ARBA" id="ARBA00022771"/>
    </source>
</evidence>
<dbReference type="GO" id="GO:0006513">
    <property type="term" value="P:protein monoubiquitination"/>
    <property type="evidence" value="ECO:0007669"/>
    <property type="project" value="TreeGrafter"/>
</dbReference>
<dbReference type="PROSITE" id="PS50089">
    <property type="entry name" value="ZF_RING_2"/>
    <property type="match status" value="1"/>
</dbReference>
<evidence type="ECO:0000313" key="8">
    <source>
        <dbReference type="Proteomes" id="UP000507470"/>
    </source>
</evidence>
<keyword evidence="1" id="KW-0479">Metal-binding</keyword>
<dbReference type="Gene3D" id="3.30.160.60">
    <property type="entry name" value="Classic Zinc Finger"/>
    <property type="match status" value="1"/>
</dbReference>
<dbReference type="PANTHER" id="PTHR25462:SF229">
    <property type="entry name" value="TRANSCRIPTION INTERMEDIARY FACTOR 1-BETA"/>
    <property type="match status" value="1"/>
</dbReference>
<dbReference type="AlphaFoldDB" id="A0A6J8B7H1"/>
<evidence type="ECO:0000256" key="1">
    <source>
        <dbReference type="ARBA" id="ARBA00022723"/>
    </source>
</evidence>
<dbReference type="InterPro" id="IPR047153">
    <property type="entry name" value="TRIM45/56/19-like"/>
</dbReference>
<dbReference type="InterPro" id="IPR017907">
    <property type="entry name" value="Znf_RING_CS"/>
</dbReference>
<reference evidence="7 8" key="1">
    <citation type="submission" date="2020-06" db="EMBL/GenBank/DDBJ databases">
        <authorList>
            <person name="Li R."/>
            <person name="Bekaert M."/>
        </authorList>
    </citation>
    <scope>NUCLEOTIDE SEQUENCE [LARGE SCALE GENOMIC DNA]</scope>
    <source>
        <strain evidence="8">wild</strain>
    </source>
</reference>
<evidence type="ECO:0000313" key="7">
    <source>
        <dbReference type="EMBL" id="CAC5379902.1"/>
    </source>
</evidence>
<evidence type="ECO:0000256" key="4">
    <source>
        <dbReference type="PROSITE-ProRule" id="PRU00024"/>
    </source>
</evidence>
<dbReference type="Gene3D" id="3.30.40.10">
    <property type="entry name" value="Zinc/RING finger domain, C3HC4 (zinc finger)"/>
    <property type="match status" value="1"/>
</dbReference>
<evidence type="ECO:0008006" key="9">
    <source>
        <dbReference type="Google" id="ProtNLM"/>
    </source>
</evidence>
<feature type="domain" description="B box-type" evidence="6">
    <location>
        <begin position="148"/>
        <end position="191"/>
    </location>
</feature>
<dbReference type="InterPro" id="IPR001841">
    <property type="entry name" value="Znf_RING"/>
</dbReference>
<accession>A0A6J8B7H1</accession>
<dbReference type="OrthoDB" id="6083692at2759"/>
<dbReference type="Pfam" id="PF00097">
    <property type="entry name" value="zf-C3HC4"/>
    <property type="match status" value="1"/>
</dbReference>
<dbReference type="GO" id="GO:0008270">
    <property type="term" value="F:zinc ion binding"/>
    <property type="evidence" value="ECO:0007669"/>
    <property type="project" value="UniProtKB-KW"/>
</dbReference>
<keyword evidence="3" id="KW-0862">Zinc</keyword>
<dbReference type="SUPFAM" id="SSF57845">
    <property type="entry name" value="B-box zinc-binding domain"/>
    <property type="match status" value="1"/>
</dbReference>
<dbReference type="InterPro" id="IPR013083">
    <property type="entry name" value="Znf_RING/FYVE/PHD"/>
</dbReference>
<feature type="domain" description="B box-type" evidence="6">
    <location>
        <begin position="82"/>
        <end position="129"/>
    </location>
</feature>
<dbReference type="GO" id="GO:0061630">
    <property type="term" value="F:ubiquitin protein ligase activity"/>
    <property type="evidence" value="ECO:0007669"/>
    <property type="project" value="TreeGrafter"/>
</dbReference>
<proteinExistence type="predicted"/>
<name>A0A6J8B7H1_MYTCO</name>
<dbReference type="SUPFAM" id="SSF101898">
    <property type="entry name" value="NHL repeat"/>
    <property type="match status" value="1"/>
</dbReference>
<evidence type="ECO:0000256" key="3">
    <source>
        <dbReference type="ARBA" id="ARBA00022833"/>
    </source>
</evidence>
<dbReference type="PROSITE" id="PS00518">
    <property type="entry name" value="ZF_RING_1"/>
    <property type="match status" value="1"/>
</dbReference>
<dbReference type="PROSITE" id="PS50119">
    <property type="entry name" value="ZF_BBOX"/>
    <property type="match status" value="2"/>
</dbReference>
<dbReference type="SMART" id="SM00184">
    <property type="entry name" value="RING"/>
    <property type="match status" value="1"/>
</dbReference>
<dbReference type="SMART" id="SM00336">
    <property type="entry name" value="BBOX"/>
    <property type="match status" value="2"/>
</dbReference>
<dbReference type="EMBL" id="CACVKT020002753">
    <property type="protein sequence ID" value="CAC5379902.1"/>
    <property type="molecule type" value="Genomic_DNA"/>
</dbReference>
<protein>
    <recommendedName>
        <fullName evidence="9">TRIM56</fullName>
    </recommendedName>
</protein>
<dbReference type="Pfam" id="PF00643">
    <property type="entry name" value="zf-B_box"/>
    <property type="match status" value="1"/>
</dbReference>
<keyword evidence="2 4" id="KW-0863">Zinc-finger</keyword>
<gene>
    <name evidence="7" type="ORF">MCOR_15906</name>
</gene>
<keyword evidence="8" id="KW-1185">Reference proteome</keyword>
<sequence>MAASSVFTPSSYSCGICESTLYNPKILKCFHVFCRRCLDQLSDCSLPHRITCPLCESETYLTREGIDRLVDYKFFDHSAIEQSKIQCQMCDKSNMASSMCKDCQELMCKECNDYHKTHKKFKSHNVVSIDMQGKEAVVNDDTNMQVATIEKICQEHYKYCRPVEEFCKACLKPVCNVCMVGFHKGHKTEPLQTTAARARTSLRAASNALKSRLPFLESLLKEAHLEETKYNNHISNTRIEIKETSERLKQDICRKIDDITDENISKLDSMAHKDKAVLELYRQKVTRSKMTVIGLLFSTDNLLEFGDKIDLVEAFTELHTRLAHYNYNYGVIMPDIFEPLMKPGSIKLNQLYEAVGNIEREKKPMTNSFIAVKQQPSSHLVDNDKAFTKIRSLNLDFSVDSVVCPYNTDAIFSQISQQIEELNVKVTFTHACTIENDTLLLLNRPKNTFYETDNKGRVINTFSTDSLPPKIGGFYCYMCMCVTTVSRILIATTDSLYTFTFSGRLEQLYQDENSNFRQIFEDCRGNVFVVDTTDGKERICLFTPYGHCIGDILPPNAYNVMKNLVALSIDRCGNLWIFRSVKTISGLYQLLESEINIYSYT</sequence>
<organism evidence="7 8">
    <name type="scientific">Mytilus coruscus</name>
    <name type="common">Sea mussel</name>
    <dbReference type="NCBI Taxonomy" id="42192"/>
    <lineage>
        <taxon>Eukaryota</taxon>
        <taxon>Metazoa</taxon>
        <taxon>Spiralia</taxon>
        <taxon>Lophotrochozoa</taxon>
        <taxon>Mollusca</taxon>
        <taxon>Bivalvia</taxon>
        <taxon>Autobranchia</taxon>
        <taxon>Pteriomorphia</taxon>
        <taxon>Mytilida</taxon>
        <taxon>Mytiloidea</taxon>
        <taxon>Mytilidae</taxon>
        <taxon>Mytilinae</taxon>
        <taxon>Mytilus</taxon>
    </lineage>
</organism>